<reference evidence="10 11" key="1">
    <citation type="journal article" date="2009" name="Nature">
        <title>Evolution of pathogenicity and sexual reproduction in eight Candida genomes.</title>
        <authorList>
            <person name="Butler G."/>
            <person name="Rasmussen M.D."/>
            <person name="Lin M.F."/>
            <person name="Santos M.A."/>
            <person name="Sakthikumar S."/>
            <person name="Munro C.A."/>
            <person name="Rheinbay E."/>
            <person name="Grabherr M."/>
            <person name="Forche A."/>
            <person name="Reedy J.L."/>
            <person name="Agrafioti I."/>
            <person name="Arnaud M.B."/>
            <person name="Bates S."/>
            <person name="Brown A.J."/>
            <person name="Brunke S."/>
            <person name="Costanzo M.C."/>
            <person name="Fitzpatrick D.A."/>
            <person name="de Groot P.W."/>
            <person name="Harris D."/>
            <person name="Hoyer L.L."/>
            <person name="Hube B."/>
            <person name="Klis F.M."/>
            <person name="Kodira C."/>
            <person name="Lennard N."/>
            <person name="Logue M.E."/>
            <person name="Martin R."/>
            <person name="Neiman A.M."/>
            <person name="Nikolaou E."/>
            <person name="Quail M.A."/>
            <person name="Quinn J."/>
            <person name="Santos M.C."/>
            <person name="Schmitzberger F.F."/>
            <person name="Sherlock G."/>
            <person name="Shah P."/>
            <person name="Silverstein K.A."/>
            <person name="Skrzypek M.S."/>
            <person name="Soll D."/>
            <person name="Staggs R."/>
            <person name="Stansfield I."/>
            <person name="Stumpf M.P."/>
            <person name="Sudbery P.E."/>
            <person name="Srikantha T."/>
            <person name="Zeng Q."/>
            <person name="Berman J."/>
            <person name="Berriman M."/>
            <person name="Heitman J."/>
            <person name="Gow N.A."/>
            <person name="Lorenz M.C."/>
            <person name="Birren B.W."/>
            <person name="Kellis M."/>
            <person name="Cuomo C.A."/>
        </authorList>
    </citation>
    <scope>NUCLEOTIDE SEQUENCE [LARGE SCALE GENOMIC DNA]</scope>
    <source>
        <strain evidence="11">ATCC 6260 / CBS 566 / DSM 6381 / JCM 1539 / NBRC 10279 / NRRL Y-324</strain>
    </source>
</reference>
<dbReference type="Gene3D" id="3.30.70.360">
    <property type="match status" value="1"/>
</dbReference>
<evidence type="ECO:0000256" key="3">
    <source>
        <dbReference type="ARBA" id="ARBA00022723"/>
    </source>
</evidence>
<dbReference type="FunFam" id="1.10.150.900:FF:000003">
    <property type="entry name" value="N-fatty-acyl-amino acid synthase/hydrolase PM20D1"/>
    <property type="match status" value="1"/>
</dbReference>
<feature type="binding site" evidence="7">
    <location>
        <position position="233"/>
    </location>
    <ligand>
        <name>Zn(2+)</name>
        <dbReference type="ChEBI" id="CHEBI:29105"/>
        <label>1</label>
    </ligand>
</feature>
<feature type="active site" evidence="6">
    <location>
        <position position="165"/>
    </location>
</feature>
<dbReference type="GO" id="GO:0000328">
    <property type="term" value="C:fungal-type vacuole lumen"/>
    <property type="evidence" value="ECO:0007669"/>
    <property type="project" value="EnsemblFungi"/>
</dbReference>
<feature type="binding site" evidence="7">
    <location>
        <position position="198"/>
    </location>
    <ligand>
        <name>Zn(2+)</name>
        <dbReference type="ChEBI" id="CHEBI:29105"/>
        <label>1</label>
    </ligand>
</feature>
<dbReference type="GeneID" id="5124325"/>
<proteinExistence type="inferred from homology"/>
<gene>
    <name evidence="10" type="ORF">PGUG_05177</name>
</gene>
<dbReference type="GO" id="GO:0004181">
    <property type="term" value="F:metallocarboxypeptidase activity"/>
    <property type="evidence" value="ECO:0007669"/>
    <property type="project" value="InterPro"/>
</dbReference>
<feature type="binding site" evidence="7">
    <location>
        <position position="261"/>
    </location>
    <ligand>
        <name>Zn(2+)</name>
        <dbReference type="ChEBI" id="CHEBI:29105"/>
        <label>2</label>
    </ligand>
</feature>
<evidence type="ECO:0000256" key="8">
    <source>
        <dbReference type="SAM" id="Phobius"/>
    </source>
</evidence>
<sequence>MQEKSHEPFYDCNENKSSKKFRFWDFSIIGTILSFLGIVYLLNQRYLSIPETISSQCPTVQKLVPENNAELSNIDQFHSNVYSNYSLKVWSDAVRIPTLNWDDLGKVGDDSRWEIFEDFANYLVKTFTVVTSNSKLEKVNTYGLVFTIEGSNKSLKPILLAGHQDVVPVPDETADRWTYPPFEGHFDGKFLWGRGSSDCKNNVIGIFEALDELLKRGFKPKRTIIVALGFDEETSGNQGATAINEFLIKKYGEKSIFMIVDEGGLGIQDIYGSRFALPSTGEKGYIDVVIDLITTGGHSSVPPRHTGIGIIAELVKEIEDKEYDLDLTPKNPYFYQLQCEAENAKAMDKAFKKDILKLSSNVAAKKRVLDVLRADDTTKALISTTQAIDIIFGGLKINALPEKVTVKINHRVGYDSSLVDVHSKITDAVAKVAKKFSLNANVFGRRIVTNSESEAYFNVTDDSPLSPAPLTFPYGNPTWDILGGTIKHVFEDFASFEGYDPSVSREVTVAPSCMTGNTDTRHYWDLSDNIYRFTPIRQDMRLNAHAIDERVALDAHIEGVVFYYELIRNADAFSG</sequence>
<dbReference type="RefSeq" id="XP_001482157.2">
    <property type="nucleotide sequence ID" value="XM_001482107.1"/>
</dbReference>
<keyword evidence="5 7" id="KW-0862">Zinc</keyword>
<dbReference type="InterPro" id="IPR001261">
    <property type="entry name" value="ArgE/DapE_CS"/>
</dbReference>
<evidence type="ECO:0000256" key="7">
    <source>
        <dbReference type="PIRSR" id="PIRSR037217-2"/>
    </source>
</evidence>
<comment type="similarity">
    <text evidence="1">Belongs to the peptidase M20A family.</text>
</comment>
<dbReference type="GO" id="GO:0016810">
    <property type="term" value="F:hydrolase activity, acting on carbon-nitrogen (but not peptide) bonds"/>
    <property type="evidence" value="ECO:0007669"/>
    <property type="project" value="UniProtKB-ARBA"/>
</dbReference>
<evidence type="ECO:0000256" key="2">
    <source>
        <dbReference type="ARBA" id="ARBA00022670"/>
    </source>
</evidence>
<dbReference type="InterPro" id="IPR036264">
    <property type="entry name" value="Bact_exopeptidase_dim_dom"/>
</dbReference>
<dbReference type="GO" id="GO:0043605">
    <property type="term" value="P:amide catabolic process"/>
    <property type="evidence" value="ECO:0007669"/>
    <property type="project" value="UniProtKB-ARBA"/>
</dbReference>
<keyword evidence="2" id="KW-0645">Protease</keyword>
<dbReference type="AlphaFoldDB" id="A5DPH6"/>
<accession>A5DPH6</accession>
<dbReference type="CDD" id="cd05674">
    <property type="entry name" value="M20_yscS"/>
    <property type="match status" value="1"/>
</dbReference>
<feature type="binding site" evidence="7">
    <location>
        <position position="198"/>
    </location>
    <ligand>
        <name>Zn(2+)</name>
        <dbReference type="ChEBI" id="CHEBI:29105"/>
        <label>2</label>
    </ligand>
</feature>
<feature type="binding site" evidence="7">
    <location>
        <position position="545"/>
    </location>
    <ligand>
        <name>Zn(2+)</name>
        <dbReference type="ChEBI" id="CHEBI:29105"/>
        <label>1</label>
    </ligand>
</feature>
<dbReference type="GO" id="GO:0006629">
    <property type="term" value="P:lipid metabolic process"/>
    <property type="evidence" value="ECO:0007669"/>
    <property type="project" value="UniProtKB-ARBA"/>
</dbReference>
<dbReference type="SUPFAM" id="SSF55031">
    <property type="entry name" value="Bacterial exopeptidase dimerisation domain"/>
    <property type="match status" value="1"/>
</dbReference>
<dbReference type="PROSITE" id="PS00758">
    <property type="entry name" value="ARGE_DAPE_CPG2_1"/>
    <property type="match status" value="1"/>
</dbReference>
<dbReference type="GO" id="GO:1990845">
    <property type="term" value="P:adaptive thermogenesis"/>
    <property type="evidence" value="ECO:0007669"/>
    <property type="project" value="UniProtKB-ARBA"/>
</dbReference>
<dbReference type="Proteomes" id="UP000001997">
    <property type="component" value="Unassembled WGS sequence"/>
</dbReference>
<dbReference type="OMA" id="VAPSCMT"/>
<dbReference type="HOGENOM" id="CLU_021802_11_0_1"/>
<dbReference type="STRING" id="294746.A5DPH6"/>
<evidence type="ECO:0000256" key="6">
    <source>
        <dbReference type="PIRSR" id="PIRSR037217-1"/>
    </source>
</evidence>
<feature type="domain" description="Peptidase M20 dimerisation" evidence="9">
    <location>
        <begin position="280"/>
        <end position="435"/>
    </location>
</feature>
<dbReference type="PANTHER" id="PTHR45962">
    <property type="entry name" value="N-FATTY-ACYL-AMINO ACID SYNTHASE/HYDROLASE PM20D1"/>
    <property type="match status" value="1"/>
</dbReference>
<keyword evidence="8" id="KW-0812">Transmembrane</keyword>
<evidence type="ECO:0000256" key="5">
    <source>
        <dbReference type="ARBA" id="ARBA00022833"/>
    </source>
</evidence>
<dbReference type="PIRSF" id="PIRSF037217">
    <property type="entry name" value="Carboxypeptidase_S"/>
    <property type="match status" value="1"/>
</dbReference>
<keyword evidence="8" id="KW-0472">Membrane</keyword>
<protein>
    <recommendedName>
        <fullName evidence="9">Peptidase M20 dimerisation domain-containing protein</fullName>
    </recommendedName>
</protein>
<evidence type="ECO:0000256" key="1">
    <source>
        <dbReference type="ARBA" id="ARBA00006247"/>
    </source>
</evidence>
<keyword evidence="8" id="KW-1133">Transmembrane helix</keyword>
<evidence type="ECO:0000313" key="10">
    <source>
        <dbReference type="EMBL" id="EDK41079.2"/>
    </source>
</evidence>
<evidence type="ECO:0000259" key="9">
    <source>
        <dbReference type="Pfam" id="PF07687"/>
    </source>
</evidence>
<evidence type="ECO:0000313" key="11">
    <source>
        <dbReference type="Proteomes" id="UP000001997"/>
    </source>
</evidence>
<feature type="transmembrane region" description="Helical" evidence="8">
    <location>
        <begin position="21"/>
        <end position="42"/>
    </location>
</feature>
<dbReference type="Pfam" id="PF07687">
    <property type="entry name" value="M20_dimer"/>
    <property type="match status" value="1"/>
</dbReference>
<dbReference type="SUPFAM" id="SSF53187">
    <property type="entry name" value="Zn-dependent exopeptidases"/>
    <property type="match status" value="1"/>
</dbReference>
<evidence type="ECO:0000256" key="4">
    <source>
        <dbReference type="ARBA" id="ARBA00022801"/>
    </source>
</evidence>
<keyword evidence="11" id="KW-1185">Reference proteome</keyword>
<name>A5DPH6_PICGU</name>
<dbReference type="InterPro" id="IPR047177">
    <property type="entry name" value="Pept_M20A"/>
</dbReference>
<feature type="binding site" evidence="7">
    <location>
        <position position="163"/>
    </location>
    <ligand>
        <name>Zn(2+)</name>
        <dbReference type="ChEBI" id="CHEBI:29105"/>
        <label>2</label>
    </ligand>
</feature>
<dbReference type="OrthoDB" id="3064516at2759"/>
<dbReference type="KEGG" id="pgu:PGUG_05177"/>
<dbReference type="GO" id="GO:0005576">
    <property type="term" value="C:extracellular region"/>
    <property type="evidence" value="ECO:0007669"/>
    <property type="project" value="UniProtKB-ARBA"/>
</dbReference>
<dbReference type="InterPro" id="IPR017141">
    <property type="entry name" value="Pept_M20_carboxypep"/>
</dbReference>
<dbReference type="InterPro" id="IPR011650">
    <property type="entry name" value="Peptidase_M20_dimer"/>
</dbReference>
<dbReference type="Gene3D" id="1.10.150.900">
    <property type="match status" value="1"/>
</dbReference>
<dbReference type="Gene3D" id="3.40.630.10">
    <property type="entry name" value="Zn peptidases"/>
    <property type="match status" value="1"/>
</dbReference>
<dbReference type="FunFam" id="3.40.630.10:FF:000027">
    <property type="entry name" value="N-fatty-acyl-amino acid synthase/hydrolase PM20D1"/>
    <property type="match status" value="1"/>
</dbReference>
<dbReference type="InParanoid" id="A5DPH6"/>
<dbReference type="GO" id="GO:0043604">
    <property type="term" value="P:amide biosynthetic process"/>
    <property type="evidence" value="ECO:0007669"/>
    <property type="project" value="UniProtKB-ARBA"/>
</dbReference>
<organism evidence="10 11">
    <name type="scientific">Meyerozyma guilliermondii (strain ATCC 6260 / CBS 566 / DSM 6381 / JCM 1539 / NBRC 10279 / NRRL Y-324)</name>
    <name type="common">Yeast</name>
    <name type="synonym">Candida guilliermondii</name>
    <dbReference type="NCBI Taxonomy" id="294746"/>
    <lineage>
        <taxon>Eukaryota</taxon>
        <taxon>Fungi</taxon>
        <taxon>Dikarya</taxon>
        <taxon>Ascomycota</taxon>
        <taxon>Saccharomycotina</taxon>
        <taxon>Pichiomycetes</taxon>
        <taxon>Debaryomycetaceae</taxon>
        <taxon>Meyerozyma</taxon>
    </lineage>
</organism>
<dbReference type="GO" id="GO:0006520">
    <property type="term" value="P:amino acid metabolic process"/>
    <property type="evidence" value="ECO:0007669"/>
    <property type="project" value="UniProtKB-ARBA"/>
</dbReference>
<feature type="active site" description="Proton acceptor" evidence="6">
    <location>
        <position position="232"/>
    </location>
</feature>
<dbReference type="GO" id="GO:0046872">
    <property type="term" value="F:metal ion binding"/>
    <property type="evidence" value="ECO:0007669"/>
    <property type="project" value="UniProtKB-KW"/>
</dbReference>
<keyword evidence="4" id="KW-0378">Hydrolase</keyword>
<dbReference type="Pfam" id="PF01546">
    <property type="entry name" value="Peptidase_M20"/>
    <property type="match status" value="1"/>
</dbReference>
<dbReference type="VEuPathDB" id="FungiDB:PGUG_05177"/>
<dbReference type="PROSITE" id="PS00759">
    <property type="entry name" value="ARGE_DAPE_CPG2_2"/>
    <property type="match status" value="1"/>
</dbReference>
<dbReference type="GO" id="GO:0051603">
    <property type="term" value="P:proteolysis involved in protein catabolic process"/>
    <property type="evidence" value="ECO:0007669"/>
    <property type="project" value="EnsemblFungi"/>
</dbReference>
<keyword evidence="3 7" id="KW-0479">Metal-binding</keyword>
<dbReference type="InterPro" id="IPR002933">
    <property type="entry name" value="Peptidase_M20"/>
</dbReference>
<dbReference type="EMBL" id="CH408161">
    <property type="protein sequence ID" value="EDK41079.2"/>
    <property type="molecule type" value="Genomic_DNA"/>
</dbReference>
<dbReference type="eggNOG" id="KOG2275">
    <property type="taxonomic scope" value="Eukaryota"/>
</dbReference>
<dbReference type="PANTHER" id="PTHR45962:SF1">
    <property type="entry name" value="N-FATTY-ACYL-AMINO ACID SYNTHASE_HYDROLASE PM20D1"/>
    <property type="match status" value="1"/>
</dbReference>